<sequence>MIDMYASDLAANLTKSENVTEVTVFWEVPYLKKEANIAKANYKRKGDKMFLEESWYDGNIFK</sequence>
<evidence type="ECO:0000313" key="2">
    <source>
        <dbReference type="Proteomes" id="UP000239833"/>
    </source>
</evidence>
<dbReference type="RefSeq" id="WP_077996881.1">
    <property type="nucleotide sequence ID" value="NZ_CP019655.1"/>
</dbReference>
<dbReference type="EMBL" id="CP019655">
    <property type="protein sequence ID" value="AVF25130.1"/>
    <property type="molecule type" value="Genomic_DNA"/>
</dbReference>
<protein>
    <submittedName>
        <fullName evidence="1">Uncharacterized protein</fullName>
    </submittedName>
</protein>
<gene>
    <name evidence="1" type="ORF">ERICIII_00925</name>
</gene>
<accession>A0A2L1UAL1</accession>
<proteinExistence type="predicted"/>
<dbReference type="Proteomes" id="UP000239833">
    <property type="component" value="Chromosome"/>
</dbReference>
<name>A0A2L1UAL1_9BACL</name>
<organism evidence="1 2">
    <name type="scientific">Paenibacillus larvae subsp. larvae</name>
    <dbReference type="NCBI Taxonomy" id="147375"/>
    <lineage>
        <taxon>Bacteria</taxon>
        <taxon>Bacillati</taxon>
        <taxon>Bacillota</taxon>
        <taxon>Bacilli</taxon>
        <taxon>Bacillales</taxon>
        <taxon>Paenibacillaceae</taxon>
        <taxon>Paenibacillus</taxon>
    </lineage>
</organism>
<dbReference type="AlphaFoldDB" id="A0A2L1UAL1"/>
<evidence type="ECO:0000313" key="1">
    <source>
        <dbReference type="EMBL" id="AVF25130.1"/>
    </source>
</evidence>
<dbReference type="GeneID" id="64217741"/>
<reference evidence="2" key="1">
    <citation type="submission" date="2017-02" db="EMBL/GenBank/DDBJ databases">
        <title>Delineation of Paenibacillus larvae strains originating from foulbrood outbreaks.</title>
        <authorList>
            <person name="Beims H."/>
            <person name="Bunk B."/>
            <person name="Sproeer C."/>
            <person name="Mohr K.I."/>
            <person name="Pradella S."/>
            <person name="Guenther G."/>
            <person name="Rohde M."/>
            <person name="von der Ohe W."/>
            <person name="Steinert M."/>
        </authorList>
    </citation>
    <scope>NUCLEOTIDE SEQUENCE [LARGE SCALE GENOMIC DNA]</scope>
    <source>
        <strain evidence="2">Eric_III</strain>
    </source>
</reference>